<dbReference type="Proteomes" id="UP000800082">
    <property type="component" value="Unassembled WGS sequence"/>
</dbReference>
<organism evidence="1 2">
    <name type="scientific">Didymella exigua CBS 183.55</name>
    <dbReference type="NCBI Taxonomy" id="1150837"/>
    <lineage>
        <taxon>Eukaryota</taxon>
        <taxon>Fungi</taxon>
        <taxon>Dikarya</taxon>
        <taxon>Ascomycota</taxon>
        <taxon>Pezizomycotina</taxon>
        <taxon>Dothideomycetes</taxon>
        <taxon>Pleosporomycetidae</taxon>
        <taxon>Pleosporales</taxon>
        <taxon>Pleosporineae</taxon>
        <taxon>Didymellaceae</taxon>
        <taxon>Didymella</taxon>
    </lineage>
</organism>
<dbReference type="AlphaFoldDB" id="A0A6A5REM5"/>
<evidence type="ECO:0000313" key="2">
    <source>
        <dbReference type="Proteomes" id="UP000800082"/>
    </source>
</evidence>
<gene>
    <name evidence="1" type="ORF">M421DRAFT_228104</name>
</gene>
<dbReference type="EMBL" id="ML978980">
    <property type="protein sequence ID" value="KAF1925953.1"/>
    <property type="molecule type" value="Genomic_DNA"/>
</dbReference>
<evidence type="ECO:0000313" key="1">
    <source>
        <dbReference type="EMBL" id="KAF1925953.1"/>
    </source>
</evidence>
<sequence length="171" mass="19587">MRQCASPLERPCRLASSKRSGIDCETPTLVWLPLLRAPLRVADVEPRTGKPSTQIDRNEYEVLLMRRQAWNERFVEGIWLAVPHSASEAEARKGPLSCTFTANPPEELRSRHQCAHQSLRQRPLLQTMEFRNFEGGKIIIGKKYLAMGLLCLMRAGRWRGCCVVARCQQLW</sequence>
<name>A0A6A5REM5_9PLEO</name>
<dbReference type="GeneID" id="54346030"/>
<dbReference type="RefSeq" id="XP_033446205.1">
    <property type="nucleotide sequence ID" value="XM_033588383.1"/>
</dbReference>
<accession>A0A6A5REM5</accession>
<reference evidence="1" key="1">
    <citation type="journal article" date="2020" name="Stud. Mycol.">
        <title>101 Dothideomycetes genomes: a test case for predicting lifestyles and emergence of pathogens.</title>
        <authorList>
            <person name="Haridas S."/>
            <person name="Albert R."/>
            <person name="Binder M."/>
            <person name="Bloem J."/>
            <person name="Labutti K."/>
            <person name="Salamov A."/>
            <person name="Andreopoulos B."/>
            <person name="Baker S."/>
            <person name="Barry K."/>
            <person name="Bills G."/>
            <person name="Bluhm B."/>
            <person name="Cannon C."/>
            <person name="Castanera R."/>
            <person name="Culley D."/>
            <person name="Daum C."/>
            <person name="Ezra D."/>
            <person name="Gonzalez J."/>
            <person name="Henrissat B."/>
            <person name="Kuo A."/>
            <person name="Liang C."/>
            <person name="Lipzen A."/>
            <person name="Lutzoni F."/>
            <person name="Magnuson J."/>
            <person name="Mondo S."/>
            <person name="Nolan M."/>
            <person name="Ohm R."/>
            <person name="Pangilinan J."/>
            <person name="Park H.-J."/>
            <person name="Ramirez L."/>
            <person name="Alfaro M."/>
            <person name="Sun H."/>
            <person name="Tritt A."/>
            <person name="Yoshinaga Y."/>
            <person name="Zwiers L.-H."/>
            <person name="Turgeon B."/>
            <person name="Goodwin S."/>
            <person name="Spatafora J."/>
            <person name="Crous P."/>
            <person name="Grigoriev I."/>
        </authorList>
    </citation>
    <scope>NUCLEOTIDE SEQUENCE</scope>
    <source>
        <strain evidence="1">CBS 183.55</strain>
    </source>
</reference>
<protein>
    <submittedName>
        <fullName evidence="1">Uncharacterized protein</fullName>
    </submittedName>
</protein>
<keyword evidence="2" id="KW-1185">Reference proteome</keyword>
<proteinExistence type="predicted"/>